<feature type="compositionally biased region" description="Gly residues" evidence="1">
    <location>
        <begin position="117"/>
        <end position="134"/>
    </location>
</feature>
<feature type="region of interest" description="Disordered" evidence="1">
    <location>
        <begin position="744"/>
        <end position="808"/>
    </location>
</feature>
<keyword evidence="2" id="KW-0812">Transmembrane</keyword>
<organism evidence="3 4">
    <name type="scientific">Volvox africanus</name>
    <dbReference type="NCBI Taxonomy" id="51714"/>
    <lineage>
        <taxon>Eukaryota</taxon>
        <taxon>Viridiplantae</taxon>
        <taxon>Chlorophyta</taxon>
        <taxon>core chlorophytes</taxon>
        <taxon>Chlorophyceae</taxon>
        <taxon>CS clade</taxon>
        <taxon>Chlamydomonadales</taxon>
        <taxon>Volvocaceae</taxon>
        <taxon>Volvox</taxon>
    </lineage>
</organism>
<evidence type="ECO:0000256" key="2">
    <source>
        <dbReference type="SAM" id="Phobius"/>
    </source>
</evidence>
<keyword evidence="4" id="KW-1185">Reference proteome</keyword>
<dbReference type="Proteomes" id="UP001165090">
    <property type="component" value="Unassembled WGS sequence"/>
</dbReference>
<sequence>YTSPGVAQYVHFRESLRLVGVPLPPTAVLVFELYVAKQAVAGMPSREALVAWAFCPLMMLGGGMLAGKQTLPLFRQPLMIAAQRKYSYESASLDFEITKRDGNPGEVASATLTDAAAGGGPDASGPSDGRGGEGSVSRLEDVPGVSVDAWMRVTRGVVPSDSYTPGDGFVICLDGARFLPANVTITKVTVSIWGSNRQPLGSGGFYGISWPDSDAMNPRFSKSATLGMGSDKFDDSTATLLFKVTTLERWSRVPCVLGWGLLNLFIDAKTQQQPLSSYVLDYALNQGAFQIPLHTRPPAEPKLSAGSLRGMPRVPCASLLLRILNPELHRLQRRKKPPEFSDRVYDSTRDLPTPLERRLYNKYLRRRKFLVREAARLLVTGRPMGRAGRQDQQGGATDNDDLIAMAGADAVLPNSDVELMDWIDRQLSVTGGPGPETSDRQLPYNLSSAYYPDLGFCVAVDGALRLPRGLPAAAFTTFAPPGSFYQDSPLVDDVRVTLDYDLTAPLANPRWTDGFVHFSGALYERGMCIIVDVRLVVPATGTSAPAGWTAVRLFEREGEFVASGYYHLPLFAGVPSRFLIQEVASMGDLDSVIANHLQSGRIQVHEECASVLIRVMDLYREGQLDIPATQMPLASLRRPGYCSLAPQLGPKQYDTMCKSVTNKTYAQAKPRNMPDDVWVEMINDAIIKVAGLAEDEEEEDDGDIAAAAAPMAQAFAPPAAAAAAAANVPGTALSAAAAATMNPPLRTAASMRRTSTIRSRGSGGAAAQPPLAPVATPVIPPPTAAAGPAAPAAGALTAPPPPAPATGQGAMMRPPYPWPMPFRPMYPPYPMYRPPFFPPYLPVYGMGM</sequence>
<feature type="region of interest" description="Disordered" evidence="1">
    <location>
        <begin position="113"/>
        <end position="139"/>
    </location>
</feature>
<keyword evidence="2" id="KW-0472">Membrane</keyword>
<evidence type="ECO:0000313" key="3">
    <source>
        <dbReference type="EMBL" id="GLI63028.1"/>
    </source>
</evidence>
<feature type="transmembrane region" description="Helical" evidence="2">
    <location>
        <begin position="16"/>
        <end position="36"/>
    </location>
</feature>
<feature type="compositionally biased region" description="Low complexity" evidence="1">
    <location>
        <begin position="746"/>
        <end position="777"/>
    </location>
</feature>
<dbReference type="EMBL" id="BSDZ01000014">
    <property type="protein sequence ID" value="GLI63028.1"/>
    <property type="molecule type" value="Genomic_DNA"/>
</dbReference>
<feature type="transmembrane region" description="Helical" evidence="2">
    <location>
        <begin position="48"/>
        <end position="67"/>
    </location>
</feature>
<feature type="non-terminal residue" evidence="3">
    <location>
        <position position="1"/>
    </location>
</feature>
<name>A0ABQ5S0P3_9CHLO</name>
<keyword evidence="2" id="KW-1133">Transmembrane helix</keyword>
<proteinExistence type="predicted"/>
<comment type="caution">
    <text evidence="3">The sequence shown here is derived from an EMBL/GenBank/DDBJ whole genome shotgun (WGS) entry which is preliminary data.</text>
</comment>
<reference evidence="3 4" key="1">
    <citation type="journal article" date="2023" name="IScience">
        <title>Expanded male sex-determining region conserved during the evolution of homothallism in the green alga Volvox.</title>
        <authorList>
            <person name="Yamamoto K."/>
            <person name="Matsuzaki R."/>
            <person name="Mahakham W."/>
            <person name="Heman W."/>
            <person name="Sekimoto H."/>
            <person name="Kawachi M."/>
            <person name="Minakuchi Y."/>
            <person name="Toyoda A."/>
            <person name="Nozaki H."/>
        </authorList>
    </citation>
    <scope>NUCLEOTIDE SEQUENCE [LARGE SCALE GENOMIC DNA]</scope>
    <source>
        <strain evidence="3 4">NIES-4468</strain>
    </source>
</reference>
<evidence type="ECO:0000313" key="4">
    <source>
        <dbReference type="Proteomes" id="UP001165090"/>
    </source>
</evidence>
<gene>
    <name evidence="3" type="ORF">VaNZ11_005888</name>
</gene>
<protein>
    <submittedName>
        <fullName evidence="3">Uncharacterized protein</fullName>
    </submittedName>
</protein>
<feature type="compositionally biased region" description="Low complexity" evidence="1">
    <location>
        <begin position="784"/>
        <end position="797"/>
    </location>
</feature>
<evidence type="ECO:0000256" key="1">
    <source>
        <dbReference type="SAM" id="MobiDB-lite"/>
    </source>
</evidence>
<feature type="non-terminal residue" evidence="3">
    <location>
        <position position="848"/>
    </location>
</feature>
<accession>A0ABQ5S0P3</accession>